<accession>A0ABS9MG45</accession>
<evidence type="ECO:0000313" key="3">
    <source>
        <dbReference type="EMBL" id="MCG4609776.1"/>
    </source>
</evidence>
<dbReference type="InterPro" id="IPR010982">
    <property type="entry name" value="Lambda_DNA-bd_dom_sf"/>
</dbReference>
<dbReference type="PANTHER" id="PTHR46558">
    <property type="entry name" value="TRACRIPTIONAL REGULATORY PROTEIN-RELATED-RELATED"/>
    <property type="match status" value="1"/>
</dbReference>
<dbReference type="PROSITE" id="PS50943">
    <property type="entry name" value="HTH_CROC1"/>
    <property type="match status" value="1"/>
</dbReference>
<dbReference type="Gene3D" id="1.10.260.40">
    <property type="entry name" value="lambda repressor-like DNA-binding domains"/>
    <property type="match status" value="1"/>
</dbReference>
<reference evidence="3 4" key="1">
    <citation type="submission" date="2022-01" db="EMBL/GenBank/DDBJ databases">
        <title>Collection of gut derived symbiotic bacterial strains cultured from healthy donors.</title>
        <authorList>
            <person name="Lin H."/>
            <person name="Kohout C."/>
            <person name="Waligurski E."/>
            <person name="Pamer E.G."/>
        </authorList>
    </citation>
    <scope>NUCLEOTIDE SEQUENCE [LARGE SCALE GENOMIC DNA]</scope>
    <source>
        <strain evidence="3 4">DFI.7.58</strain>
    </source>
</reference>
<gene>
    <name evidence="3" type="ORF">L0P57_02300</name>
</gene>
<evidence type="ECO:0000259" key="2">
    <source>
        <dbReference type="PROSITE" id="PS50943"/>
    </source>
</evidence>
<keyword evidence="4" id="KW-1185">Reference proteome</keyword>
<dbReference type="EMBL" id="JAKNHQ010000002">
    <property type="protein sequence ID" value="MCG4609776.1"/>
    <property type="molecule type" value="Genomic_DNA"/>
</dbReference>
<dbReference type="CDD" id="cd00093">
    <property type="entry name" value="HTH_XRE"/>
    <property type="match status" value="1"/>
</dbReference>
<dbReference type="Pfam" id="PF01381">
    <property type="entry name" value="HTH_3"/>
    <property type="match status" value="1"/>
</dbReference>
<comment type="caution">
    <text evidence="3">The sequence shown here is derived from an EMBL/GenBank/DDBJ whole genome shotgun (WGS) entry which is preliminary data.</text>
</comment>
<dbReference type="Proteomes" id="UP001298681">
    <property type="component" value="Unassembled WGS sequence"/>
</dbReference>
<dbReference type="InterPro" id="IPR001387">
    <property type="entry name" value="Cro/C1-type_HTH"/>
</dbReference>
<protein>
    <submittedName>
        <fullName evidence="3">Helix-turn-helix domain-containing protein</fullName>
    </submittedName>
</protein>
<name>A0ABS9MG45_9FIRM</name>
<evidence type="ECO:0000313" key="4">
    <source>
        <dbReference type="Proteomes" id="UP001298681"/>
    </source>
</evidence>
<dbReference type="RefSeq" id="WP_172749491.1">
    <property type="nucleotide sequence ID" value="NZ_JAKNHQ010000002.1"/>
</dbReference>
<dbReference type="PANTHER" id="PTHR46558:SF11">
    <property type="entry name" value="HTH-TYPE TRANSCRIPTIONAL REGULATOR XRE"/>
    <property type="match status" value="1"/>
</dbReference>
<sequence length="112" mass="12838">MEWKDRIKSRRLDLGLTLEKVAQAVGVSAATISRWERGEISSLNADKVACLANVLQVTPDYLMGWEIPPQEGQLNNVYFNFAREAQENNIDPDDIRIAIDMIRKLKRKHSKK</sequence>
<dbReference type="SUPFAM" id="SSF47413">
    <property type="entry name" value="lambda repressor-like DNA-binding domains"/>
    <property type="match status" value="1"/>
</dbReference>
<feature type="domain" description="HTH cro/C1-type" evidence="2">
    <location>
        <begin position="7"/>
        <end position="62"/>
    </location>
</feature>
<organism evidence="3 4">
    <name type="scientific">Anaeromassilibacillus senegalensis</name>
    <dbReference type="NCBI Taxonomy" id="1673717"/>
    <lineage>
        <taxon>Bacteria</taxon>
        <taxon>Bacillati</taxon>
        <taxon>Bacillota</taxon>
        <taxon>Clostridia</taxon>
        <taxon>Eubacteriales</taxon>
        <taxon>Acutalibacteraceae</taxon>
        <taxon>Anaeromassilibacillus</taxon>
    </lineage>
</organism>
<proteinExistence type="predicted"/>
<evidence type="ECO:0000256" key="1">
    <source>
        <dbReference type="ARBA" id="ARBA00023125"/>
    </source>
</evidence>
<dbReference type="SMART" id="SM00530">
    <property type="entry name" value="HTH_XRE"/>
    <property type="match status" value="1"/>
</dbReference>
<keyword evidence="1" id="KW-0238">DNA-binding</keyword>